<gene>
    <name evidence="2" type="ORF">E0485_05570</name>
</gene>
<keyword evidence="1" id="KW-0812">Transmembrane</keyword>
<accession>A0A4R4EIG6</accession>
<proteinExistence type="predicted"/>
<keyword evidence="1" id="KW-1133">Transmembrane helix</keyword>
<dbReference type="Proteomes" id="UP000295418">
    <property type="component" value="Unassembled WGS sequence"/>
</dbReference>
<feature type="transmembrane region" description="Helical" evidence="1">
    <location>
        <begin position="7"/>
        <end position="25"/>
    </location>
</feature>
<comment type="caution">
    <text evidence="2">The sequence shown here is derived from an EMBL/GenBank/DDBJ whole genome shotgun (WGS) entry which is preliminary data.</text>
</comment>
<organism evidence="2 3">
    <name type="scientific">Paenibacillus albiflavus</name>
    <dbReference type="NCBI Taxonomy" id="2545760"/>
    <lineage>
        <taxon>Bacteria</taxon>
        <taxon>Bacillati</taxon>
        <taxon>Bacillota</taxon>
        <taxon>Bacilli</taxon>
        <taxon>Bacillales</taxon>
        <taxon>Paenibacillaceae</taxon>
        <taxon>Paenibacillus</taxon>
    </lineage>
</organism>
<dbReference type="AlphaFoldDB" id="A0A4R4EIG6"/>
<dbReference type="EMBL" id="SKFG01000003">
    <property type="protein sequence ID" value="TCZ79497.1"/>
    <property type="molecule type" value="Genomic_DNA"/>
</dbReference>
<keyword evidence="1" id="KW-0472">Membrane</keyword>
<feature type="transmembrane region" description="Helical" evidence="1">
    <location>
        <begin position="109"/>
        <end position="132"/>
    </location>
</feature>
<evidence type="ECO:0000313" key="3">
    <source>
        <dbReference type="Proteomes" id="UP000295418"/>
    </source>
</evidence>
<name>A0A4R4EIG6_9BACL</name>
<dbReference type="OrthoDB" id="2660529at2"/>
<sequence>MKQIIRLNVVSILYALFIFVPIELMVNVYRISRLTGWDINTVNKLSVITFFVNIILGTIIIYLLTAKWLGRRRLNYITTILWVPYFILFVYIFVSLFPITNGGDDPNPVTGLIVIGRFFLYPIYILLINLISSIKDDKTTSRN</sequence>
<feature type="transmembrane region" description="Helical" evidence="1">
    <location>
        <begin position="76"/>
        <end position="97"/>
    </location>
</feature>
<protein>
    <submittedName>
        <fullName evidence="2">Uncharacterized protein</fullName>
    </submittedName>
</protein>
<keyword evidence="3" id="KW-1185">Reference proteome</keyword>
<evidence type="ECO:0000256" key="1">
    <source>
        <dbReference type="SAM" id="Phobius"/>
    </source>
</evidence>
<reference evidence="2 3" key="1">
    <citation type="submission" date="2019-03" db="EMBL/GenBank/DDBJ databases">
        <authorList>
            <person name="Kim M.K.M."/>
        </authorList>
    </citation>
    <scope>NUCLEOTIDE SEQUENCE [LARGE SCALE GENOMIC DNA]</scope>
    <source>
        <strain evidence="2 3">18JY21-1</strain>
    </source>
</reference>
<evidence type="ECO:0000313" key="2">
    <source>
        <dbReference type="EMBL" id="TCZ79497.1"/>
    </source>
</evidence>
<feature type="transmembrane region" description="Helical" evidence="1">
    <location>
        <begin position="45"/>
        <end position="64"/>
    </location>
</feature>